<sequence>MSARNNFYIITTKPTGMKSGKYNTCTTLDLPSGRTIRVEYNHYFETLPGDRIVRTSALFDTEEQALDCVKRLYDKQEWMGDVEILGMRREILACGCRDGWCDCNI</sequence>
<keyword evidence="2" id="KW-1185">Reference proteome</keyword>
<organism evidence="1 2">
    <name type="scientific">Acanthamoeba castellanii medusavirus J1</name>
    <dbReference type="NCBI Taxonomy" id="3114988"/>
    <lineage>
        <taxon>Viruses</taxon>
        <taxon>Varidnaviria</taxon>
        <taxon>Bamfordvirae</taxon>
        <taxon>Nucleocytoviricota</taxon>
        <taxon>Megaviricetes</taxon>
        <taxon>Mamonoviridae</taxon>
        <taxon>Medusavirus</taxon>
        <taxon>Medusavirus medusae</taxon>
    </lineage>
</organism>
<accession>A0A3T1CWG7</accession>
<protein>
    <submittedName>
        <fullName evidence="1">Uncharacterized protein</fullName>
    </submittedName>
</protein>
<proteinExistence type="predicted"/>
<dbReference type="EMBL" id="AP018495">
    <property type="protein sequence ID" value="BBI30171.1"/>
    <property type="molecule type" value="Genomic_DNA"/>
</dbReference>
<evidence type="ECO:0000313" key="1">
    <source>
        <dbReference type="EMBL" id="BBI30171.1"/>
    </source>
</evidence>
<dbReference type="KEGG" id="vg:80540523"/>
<evidence type="ECO:0000313" key="2">
    <source>
        <dbReference type="Proteomes" id="UP001161669"/>
    </source>
</evidence>
<dbReference type="Proteomes" id="UP001161669">
    <property type="component" value="Segment"/>
</dbReference>
<reference evidence="2" key="1">
    <citation type="journal article" date="2019" name="J. Virol.">
        <title>Medusavirus, a novel large DNA virus discovered from hot spring water.</title>
        <authorList>
            <person name="Yoshikawa G."/>
            <person name="Blanc-Mathieu R."/>
            <person name="Song C."/>
            <person name="Kayama Y."/>
            <person name="Mochizuki T."/>
            <person name="Murata K."/>
            <person name="Ogata H."/>
            <person name="Takemura M."/>
        </authorList>
    </citation>
    <scope>NUCLEOTIDE SEQUENCE [LARGE SCALE GENOMIC DNA]</scope>
</reference>
<name>A0A3T1CWG7_9VIRU</name>